<organism evidence="1 2">
    <name type="scientific">Homoserinibacter gongjuensis</name>
    <dbReference type="NCBI Taxonomy" id="1162968"/>
    <lineage>
        <taxon>Bacteria</taxon>
        <taxon>Bacillati</taxon>
        <taxon>Actinomycetota</taxon>
        <taxon>Actinomycetes</taxon>
        <taxon>Micrococcales</taxon>
        <taxon>Microbacteriaceae</taxon>
        <taxon>Homoserinibacter</taxon>
    </lineage>
</organism>
<keyword evidence="2" id="KW-1185">Reference proteome</keyword>
<evidence type="ECO:0000313" key="1">
    <source>
        <dbReference type="EMBL" id="GMA92143.1"/>
    </source>
</evidence>
<reference evidence="2" key="1">
    <citation type="journal article" date="2019" name="Int. J. Syst. Evol. Microbiol.">
        <title>The Global Catalogue of Microorganisms (GCM) 10K type strain sequencing project: providing services to taxonomists for standard genome sequencing and annotation.</title>
        <authorList>
            <consortium name="The Broad Institute Genomics Platform"/>
            <consortium name="The Broad Institute Genome Sequencing Center for Infectious Disease"/>
            <person name="Wu L."/>
            <person name="Ma J."/>
        </authorList>
    </citation>
    <scope>NUCLEOTIDE SEQUENCE [LARGE SCALE GENOMIC DNA]</scope>
    <source>
        <strain evidence="2">NBRC 108755</strain>
    </source>
</reference>
<dbReference type="Proteomes" id="UP001157069">
    <property type="component" value="Unassembled WGS sequence"/>
</dbReference>
<protein>
    <submittedName>
        <fullName evidence="1">Uncharacterized protein</fullName>
    </submittedName>
</protein>
<gene>
    <name evidence="1" type="ORF">GCM10025869_26720</name>
</gene>
<accession>A0ABQ6JV17</accession>
<evidence type="ECO:0000313" key="2">
    <source>
        <dbReference type="Proteomes" id="UP001157069"/>
    </source>
</evidence>
<sequence length="135" mass="14064">MDVPCTSLVSLQAMYDYNPNFSLLGSWTPDAGTPAAEADAAQGVVCRWQNGTSGETIDISVASFDRDTLEAKANATNGSSTMVPTYGSDEAYFAVTGGVGEAVVFHGAYWVVVRSVAFFEPGDAEPIVASVLAAL</sequence>
<proteinExistence type="predicted"/>
<name>A0ABQ6JV17_9MICO</name>
<dbReference type="EMBL" id="BSVA01000001">
    <property type="protein sequence ID" value="GMA92143.1"/>
    <property type="molecule type" value="Genomic_DNA"/>
</dbReference>
<comment type="caution">
    <text evidence="1">The sequence shown here is derived from an EMBL/GenBank/DDBJ whole genome shotgun (WGS) entry which is preliminary data.</text>
</comment>